<dbReference type="RefSeq" id="XP_038789879.1">
    <property type="nucleotide sequence ID" value="XM_038926587.1"/>
</dbReference>
<dbReference type="Gene3D" id="3.40.50.720">
    <property type="entry name" value="NAD(P)-binding Rossmann-like Domain"/>
    <property type="match status" value="1"/>
</dbReference>
<dbReference type="InterPro" id="IPR057326">
    <property type="entry name" value="KR_dom"/>
</dbReference>
<proteinExistence type="inferred from homology"/>
<dbReference type="Proteomes" id="UP000596902">
    <property type="component" value="Unassembled WGS sequence"/>
</dbReference>
<dbReference type="Pfam" id="PF00106">
    <property type="entry name" value="adh_short"/>
    <property type="match status" value="1"/>
</dbReference>
<dbReference type="SMART" id="SM00822">
    <property type="entry name" value="PKS_KR"/>
    <property type="match status" value="1"/>
</dbReference>
<comment type="caution">
    <text evidence="4">The sequence shown here is derived from an EMBL/GenBank/DDBJ whole genome shotgun (WGS) entry which is preliminary data.</text>
</comment>
<dbReference type="GO" id="GO:0016491">
    <property type="term" value="F:oxidoreductase activity"/>
    <property type="evidence" value="ECO:0007669"/>
    <property type="project" value="UniProtKB-KW"/>
</dbReference>
<evidence type="ECO:0000259" key="3">
    <source>
        <dbReference type="SMART" id="SM00822"/>
    </source>
</evidence>
<dbReference type="SUPFAM" id="SSF51735">
    <property type="entry name" value="NAD(P)-binding Rossmann-fold domains"/>
    <property type="match status" value="1"/>
</dbReference>
<evidence type="ECO:0000313" key="4">
    <source>
        <dbReference type="EMBL" id="KAF7679889.1"/>
    </source>
</evidence>
<keyword evidence="2" id="KW-0560">Oxidoreductase</keyword>
<name>A0A8H7B934_9PLEO</name>
<keyword evidence="5" id="KW-1185">Reference proteome</keyword>
<reference evidence="4" key="1">
    <citation type="submission" date="2020-01" db="EMBL/GenBank/DDBJ databases">
        <authorList>
            <person name="Feng Z.H.Z."/>
        </authorList>
    </citation>
    <scope>NUCLEOTIDE SEQUENCE</scope>
    <source>
        <strain evidence="4">CBS107.38</strain>
    </source>
</reference>
<dbReference type="EMBL" id="JAAABM010000002">
    <property type="protein sequence ID" value="KAF7679889.1"/>
    <property type="molecule type" value="Genomic_DNA"/>
</dbReference>
<evidence type="ECO:0000256" key="1">
    <source>
        <dbReference type="ARBA" id="ARBA00006484"/>
    </source>
</evidence>
<dbReference type="PANTHER" id="PTHR42901">
    <property type="entry name" value="ALCOHOL DEHYDROGENASE"/>
    <property type="match status" value="1"/>
</dbReference>
<feature type="non-terminal residue" evidence="4">
    <location>
        <position position="1"/>
    </location>
</feature>
<reference evidence="4" key="2">
    <citation type="submission" date="2020-08" db="EMBL/GenBank/DDBJ databases">
        <title>Draft Genome Sequence of Cumin Blight Pathogen Alternaria burnsii.</title>
        <authorList>
            <person name="Feng Z."/>
        </authorList>
    </citation>
    <scope>NUCLEOTIDE SEQUENCE</scope>
    <source>
        <strain evidence="4">CBS107.38</strain>
    </source>
</reference>
<dbReference type="InterPro" id="IPR036291">
    <property type="entry name" value="NAD(P)-bd_dom_sf"/>
</dbReference>
<dbReference type="GeneID" id="62199765"/>
<organism evidence="4 5">
    <name type="scientific">Alternaria burnsii</name>
    <dbReference type="NCBI Taxonomy" id="1187904"/>
    <lineage>
        <taxon>Eukaryota</taxon>
        <taxon>Fungi</taxon>
        <taxon>Dikarya</taxon>
        <taxon>Ascomycota</taxon>
        <taxon>Pezizomycotina</taxon>
        <taxon>Dothideomycetes</taxon>
        <taxon>Pleosporomycetidae</taxon>
        <taxon>Pleosporales</taxon>
        <taxon>Pleosporineae</taxon>
        <taxon>Pleosporaceae</taxon>
        <taxon>Alternaria</taxon>
        <taxon>Alternaria sect. Alternaria</taxon>
    </lineage>
</organism>
<evidence type="ECO:0000256" key="2">
    <source>
        <dbReference type="ARBA" id="ARBA00023002"/>
    </source>
</evidence>
<accession>A0A8H7B934</accession>
<sequence>QDPTNTLVSTTPERIHDIQELMPAHENSMLSADIQWNLHDTATFDDFIRSTPDLNLLTATPSYSLASVGQTPVSPPLLLPETADVAFQEQSQPAPQRQRQDYASWLVSSSIPPIPNQNVRSMMRRPNMRPGVDRTASLLFYTLKSYPLMLRRSTLPPFIHPSCVSFTDEGTTNEPLENCITLIHMMANGIQGSRRLFWRNVKQECERMCQNQTLGRWELLGAMQALSVYVLIRLDEGETEHNNVDFLLEKAVILIAIQLSHDDFECHADYVSCRNTSESSWQDWVYKESQRRLAVIYRVLNKLIFFEPAAMCDMPGEFVIAPLPAKRQLWEAKNTQDWKSQSQTEPQGQISYALAVDGEIIKLDQGRLSCRDAWLPYAPSDKEPASQIHNNRSIRCSNLWAEWCSGMDDDDLQHYMSISDEISQYKTVKMPSKTSSHILRTPVFEVAMVSGTPPFPSPVKRWHNTAQPAGNPNLAALSQKGKSIMVTGGGNTGIRGETARFFARAGAARIGLLGRREGPLLENKAYIERESPGTIVFIQSTDVTDEASVNAAFDNFAKDGEINTLIHAAAAVGSKDNFADVDGREFLRAITDNLEGSLWVAKAFIRTAAPDAHVIAINSWGAHLSLNNAFASYCVAKMAVYRLWDTVLLAKPNLSVFHTQPGVVLTEMNLRVGGADSFKDVKTDDVTLPASFNLWLATPEARFLKGKFLWCNWDIDELKSRAKEIESSRLLNIDLVGWPFDTRTD</sequence>
<gene>
    <name evidence="4" type="ORF">GT037_001540</name>
</gene>
<comment type="similarity">
    <text evidence="1">Belongs to the short-chain dehydrogenases/reductases (SDR) family.</text>
</comment>
<evidence type="ECO:0000313" key="5">
    <source>
        <dbReference type="Proteomes" id="UP000596902"/>
    </source>
</evidence>
<dbReference type="CDD" id="cd05233">
    <property type="entry name" value="SDR_c"/>
    <property type="match status" value="1"/>
</dbReference>
<dbReference type="InterPro" id="IPR002347">
    <property type="entry name" value="SDR_fam"/>
</dbReference>
<dbReference type="PANTHER" id="PTHR42901:SF1">
    <property type="entry name" value="ALCOHOL DEHYDROGENASE"/>
    <property type="match status" value="1"/>
</dbReference>
<feature type="domain" description="Ketoreductase" evidence="3">
    <location>
        <begin position="482"/>
        <end position="623"/>
    </location>
</feature>
<protein>
    <recommendedName>
        <fullName evidence="3">Ketoreductase domain-containing protein</fullName>
    </recommendedName>
</protein>
<dbReference type="AlphaFoldDB" id="A0A8H7B934"/>